<dbReference type="InterPro" id="IPR000700">
    <property type="entry name" value="PAS-assoc_C"/>
</dbReference>
<dbReference type="Pfam" id="PF00563">
    <property type="entry name" value="EAL"/>
    <property type="match status" value="1"/>
</dbReference>
<feature type="domain" description="PAC" evidence="2">
    <location>
        <begin position="261"/>
        <end position="314"/>
    </location>
</feature>
<name>A0A934W3D9_9BURK</name>
<dbReference type="Pfam" id="PF00990">
    <property type="entry name" value="GGDEF"/>
    <property type="match status" value="1"/>
</dbReference>
<organism evidence="5 6">
    <name type="scientific">Noviherbaspirillum pedocola</name>
    <dbReference type="NCBI Taxonomy" id="2801341"/>
    <lineage>
        <taxon>Bacteria</taxon>
        <taxon>Pseudomonadati</taxon>
        <taxon>Pseudomonadota</taxon>
        <taxon>Betaproteobacteria</taxon>
        <taxon>Burkholderiales</taxon>
        <taxon>Oxalobacteraceae</taxon>
        <taxon>Noviherbaspirillum</taxon>
    </lineage>
</organism>
<dbReference type="PANTHER" id="PTHR44757:SF2">
    <property type="entry name" value="BIOFILM ARCHITECTURE MAINTENANCE PROTEIN MBAA"/>
    <property type="match status" value="1"/>
</dbReference>
<dbReference type="Pfam" id="PF08447">
    <property type="entry name" value="PAS_3"/>
    <property type="match status" value="1"/>
</dbReference>
<dbReference type="Gene3D" id="3.30.450.20">
    <property type="entry name" value="PAS domain"/>
    <property type="match status" value="2"/>
</dbReference>
<gene>
    <name evidence="5" type="ORF">JJB74_22175</name>
</gene>
<dbReference type="GO" id="GO:0003824">
    <property type="term" value="F:catalytic activity"/>
    <property type="evidence" value="ECO:0007669"/>
    <property type="project" value="UniProtKB-ARBA"/>
</dbReference>
<dbReference type="RefSeq" id="WP_200595540.1">
    <property type="nucleotide sequence ID" value="NZ_JAEPBG010000011.1"/>
</dbReference>
<dbReference type="InterPro" id="IPR035919">
    <property type="entry name" value="EAL_sf"/>
</dbReference>
<dbReference type="Gene3D" id="3.20.20.450">
    <property type="entry name" value="EAL domain"/>
    <property type="match status" value="1"/>
</dbReference>
<feature type="domain" description="EAL" evidence="3">
    <location>
        <begin position="487"/>
        <end position="740"/>
    </location>
</feature>
<dbReference type="CDD" id="cd00130">
    <property type="entry name" value="PAS"/>
    <property type="match status" value="1"/>
</dbReference>
<accession>A0A934W3D9</accession>
<dbReference type="InterPro" id="IPR035965">
    <property type="entry name" value="PAS-like_dom_sf"/>
</dbReference>
<dbReference type="NCBIfam" id="TIGR00254">
    <property type="entry name" value="GGDEF"/>
    <property type="match status" value="1"/>
</dbReference>
<dbReference type="AlphaFoldDB" id="A0A934W3D9"/>
<dbReference type="Gene3D" id="3.30.70.270">
    <property type="match status" value="1"/>
</dbReference>
<dbReference type="InterPro" id="IPR052155">
    <property type="entry name" value="Biofilm_reg_signaling"/>
</dbReference>
<protein>
    <submittedName>
        <fullName evidence="5">EAL domain-containing protein</fullName>
    </submittedName>
</protein>
<evidence type="ECO:0000259" key="1">
    <source>
        <dbReference type="PROSITE" id="PS50112"/>
    </source>
</evidence>
<feature type="domain" description="PAC" evidence="2">
    <location>
        <begin position="130"/>
        <end position="185"/>
    </location>
</feature>
<sequence>MAVAVKPTVTDWQPETFLKYTVTPMDYAEDDGNGPRNETGGREETANLIKALMAEVQQLHRMFAQAPGFIAVLRGPSLVYEVVNEAYYQLVGHRELIGRPIQEALPELGGQGYLEILKNVFCTGRPFSGALLPVTLQRTFDGPTTTIYVDLLFQPLIDDEGNTTRIFIQGHDVTKQRDAIEALNESNQRLNFALEGARAGIWDWTFHDNEVVYSKRWKEILGYGEGDIPNRYQEWVRRIHPDDRQAALEDIQATMKEQAPLNIEYRLQCKDGTYKWVISRGVVVARDERGRPARMSGTMTDISDKKKSEEMIWQHANFDILTGLPNRRLFRDRLEQEIRKAHRTGDEIALLFIDLDHFKEVNDLHGHDVGDQLLNHVASRLSSCIRESDTVARLGGDEFTIILTELHEPHIELMAQKITQKLAMPFVLNEGIAHISASVGITLYPADADNTADLIRNADQAMYAAKAGGRNHFRFFTKSMHSEAQNRVRLAQDLRSALTSKRLKVYFQPIVDLSSGEISKAEALLRWNHDALGDISPARFIPIAEESGLIHEIGDFVFSEAVSWAMQWSAKSKNTFEISINKSPIQFTRGASIDWPAYLAERGLPAGCVTVEITEGVLLNASTQVATTLDKYKDTGIRVALDDFGTGYSSLAYLKRFHIDCLKIDQSFIRDISVNESSRAIAESIIAMAHRLGIRVIAEGIEEQNQLDILRLAGCDYGQGFIFSKAVPPIEFEALLENRMS</sequence>
<dbReference type="CDD" id="cd01949">
    <property type="entry name" value="GGDEF"/>
    <property type="match status" value="1"/>
</dbReference>
<feature type="domain" description="PAS" evidence="1">
    <location>
        <begin position="186"/>
        <end position="258"/>
    </location>
</feature>
<dbReference type="PROSITE" id="PS50887">
    <property type="entry name" value="GGDEF"/>
    <property type="match status" value="1"/>
</dbReference>
<dbReference type="InterPro" id="IPR013655">
    <property type="entry name" value="PAS_fold_3"/>
</dbReference>
<dbReference type="InterPro" id="IPR001610">
    <property type="entry name" value="PAC"/>
</dbReference>
<dbReference type="SMART" id="SM00086">
    <property type="entry name" value="PAC"/>
    <property type="match status" value="2"/>
</dbReference>
<dbReference type="SMART" id="SM00267">
    <property type="entry name" value="GGDEF"/>
    <property type="match status" value="1"/>
</dbReference>
<dbReference type="InterPro" id="IPR001633">
    <property type="entry name" value="EAL_dom"/>
</dbReference>
<dbReference type="EMBL" id="JAEPBG010000011">
    <property type="protein sequence ID" value="MBK4737336.1"/>
    <property type="molecule type" value="Genomic_DNA"/>
</dbReference>
<dbReference type="SUPFAM" id="SSF141868">
    <property type="entry name" value="EAL domain-like"/>
    <property type="match status" value="1"/>
</dbReference>
<dbReference type="InterPro" id="IPR000160">
    <property type="entry name" value="GGDEF_dom"/>
</dbReference>
<dbReference type="SUPFAM" id="SSF55785">
    <property type="entry name" value="PYP-like sensor domain (PAS domain)"/>
    <property type="match status" value="2"/>
</dbReference>
<dbReference type="SUPFAM" id="SSF55073">
    <property type="entry name" value="Nucleotide cyclase"/>
    <property type="match status" value="1"/>
</dbReference>
<evidence type="ECO:0000259" key="4">
    <source>
        <dbReference type="PROSITE" id="PS50887"/>
    </source>
</evidence>
<dbReference type="SMART" id="SM00091">
    <property type="entry name" value="PAS"/>
    <property type="match status" value="2"/>
</dbReference>
<dbReference type="InterPro" id="IPR000014">
    <property type="entry name" value="PAS"/>
</dbReference>
<dbReference type="Pfam" id="PF08448">
    <property type="entry name" value="PAS_4"/>
    <property type="match status" value="1"/>
</dbReference>
<dbReference type="Proteomes" id="UP000622890">
    <property type="component" value="Unassembled WGS sequence"/>
</dbReference>
<keyword evidence="6" id="KW-1185">Reference proteome</keyword>
<dbReference type="FunFam" id="3.30.70.270:FF:000001">
    <property type="entry name" value="Diguanylate cyclase domain protein"/>
    <property type="match status" value="1"/>
</dbReference>
<dbReference type="InterPro" id="IPR029787">
    <property type="entry name" value="Nucleotide_cyclase"/>
</dbReference>
<evidence type="ECO:0000259" key="3">
    <source>
        <dbReference type="PROSITE" id="PS50883"/>
    </source>
</evidence>
<evidence type="ECO:0000313" key="5">
    <source>
        <dbReference type="EMBL" id="MBK4737336.1"/>
    </source>
</evidence>
<dbReference type="CDD" id="cd01948">
    <property type="entry name" value="EAL"/>
    <property type="match status" value="1"/>
</dbReference>
<dbReference type="Gene3D" id="2.10.70.100">
    <property type="match status" value="1"/>
</dbReference>
<dbReference type="NCBIfam" id="TIGR00229">
    <property type="entry name" value="sensory_box"/>
    <property type="match status" value="1"/>
</dbReference>
<dbReference type="InterPro" id="IPR043128">
    <property type="entry name" value="Rev_trsase/Diguanyl_cyclase"/>
</dbReference>
<comment type="caution">
    <text evidence="5">The sequence shown here is derived from an EMBL/GenBank/DDBJ whole genome shotgun (WGS) entry which is preliminary data.</text>
</comment>
<dbReference type="PROSITE" id="PS50113">
    <property type="entry name" value="PAC"/>
    <property type="match status" value="2"/>
</dbReference>
<feature type="domain" description="GGDEF" evidence="4">
    <location>
        <begin position="346"/>
        <end position="478"/>
    </location>
</feature>
<evidence type="ECO:0000259" key="2">
    <source>
        <dbReference type="PROSITE" id="PS50113"/>
    </source>
</evidence>
<dbReference type="PROSITE" id="PS50112">
    <property type="entry name" value="PAS"/>
    <property type="match status" value="1"/>
</dbReference>
<dbReference type="PROSITE" id="PS50883">
    <property type="entry name" value="EAL"/>
    <property type="match status" value="1"/>
</dbReference>
<dbReference type="SMART" id="SM00052">
    <property type="entry name" value="EAL"/>
    <property type="match status" value="1"/>
</dbReference>
<dbReference type="PANTHER" id="PTHR44757">
    <property type="entry name" value="DIGUANYLATE CYCLASE DGCP"/>
    <property type="match status" value="1"/>
</dbReference>
<evidence type="ECO:0000313" key="6">
    <source>
        <dbReference type="Proteomes" id="UP000622890"/>
    </source>
</evidence>
<dbReference type="InterPro" id="IPR013656">
    <property type="entry name" value="PAS_4"/>
</dbReference>
<proteinExistence type="predicted"/>
<reference evidence="5" key="1">
    <citation type="submission" date="2021-01" db="EMBL/GenBank/DDBJ databases">
        <title>Genome sequence of strain Noviherbaspirillum sp. DKR-6.</title>
        <authorList>
            <person name="Chaudhary D.K."/>
        </authorList>
    </citation>
    <scope>NUCLEOTIDE SEQUENCE</scope>
    <source>
        <strain evidence="5">DKR-6</strain>
    </source>
</reference>